<name>A0A934NEK8_9BACT</name>
<keyword evidence="2 4" id="KW-0238">DNA-binding</keyword>
<comment type="caution">
    <text evidence="7">The sequence shown here is derived from an EMBL/GenBank/DDBJ whole genome shotgun (WGS) entry which is preliminary data.</text>
</comment>
<evidence type="ECO:0000256" key="4">
    <source>
        <dbReference type="HAMAP-Rule" id="MF_01420"/>
    </source>
</evidence>
<protein>
    <recommendedName>
        <fullName evidence="4">Probable cell division protein WhiA</fullName>
    </recommendedName>
</protein>
<dbReference type="InterPro" id="IPR039518">
    <property type="entry name" value="WhiA_LAGLIDADG_dom"/>
</dbReference>
<dbReference type="GO" id="GO:0003677">
    <property type="term" value="F:DNA binding"/>
    <property type="evidence" value="ECO:0007669"/>
    <property type="project" value="UniProtKB-UniRule"/>
</dbReference>
<feature type="domain" description="WhiA LAGLIDADG-like" evidence="6">
    <location>
        <begin position="110"/>
        <end position="201"/>
    </location>
</feature>
<keyword evidence="1 4" id="KW-0132">Cell division</keyword>
<evidence type="ECO:0000256" key="1">
    <source>
        <dbReference type="ARBA" id="ARBA00022618"/>
    </source>
</evidence>
<accession>A0A934NEK8</accession>
<dbReference type="InterPro" id="IPR027434">
    <property type="entry name" value="Homing_endonucl"/>
</dbReference>
<proteinExistence type="inferred from homology"/>
<evidence type="ECO:0000259" key="5">
    <source>
        <dbReference type="Pfam" id="PF02650"/>
    </source>
</evidence>
<comment type="similarity">
    <text evidence="4">Belongs to the WhiA family.</text>
</comment>
<keyword evidence="3 4" id="KW-0131">Cell cycle</keyword>
<dbReference type="InterPro" id="IPR023054">
    <property type="entry name" value="Sporulation_regulator_WhiA_C"/>
</dbReference>
<dbReference type="GO" id="GO:0043937">
    <property type="term" value="P:regulation of sporulation"/>
    <property type="evidence" value="ECO:0007669"/>
    <property type="project" value="InterPro"/>
</dbReference>
<evidence type="ECO:0000256" key="3">
    <source>
        <dbReference type="ARBA" id="ARBA00023306"/>
    </source>
</evidence>
<dbReference type="GO" id="GO:0051301">
    <property type="term" value="P:cell division"/>
    <property type="evidence" value="ECO:0007669"/>
    <property type="project" value="UniProtKB-UniRule"/>
</dbReference>
<dbReference type="PANTHER" id="PTHR37307">
    <property type="entry name" value="CELL DIVISION PROTEIN WHIA-RELATED"/>
    <property type="match status" value="1"/>
</dbReference>
<dbReference type="NCBIfam" id="TIGR00647">
    <property type="entry name" value="DNA_bind_WhiA"/>
    <property type="match status" value="1"/>
</dbReference>
<evidence type="ECO:0000313" key="7">
    <source>
        <dbReference type="EMBL" id="MBJ7604353.1"/>
    </source>
</evidence>
<dbReference type="PANTHER" id="PTHR37307:SF1">
    <property type="entry name" value="CELL DIVISION PROTEIN WHIA-RELATED"/>
    <property type="match status" value="1"/>
</dbReference>
<dbReference type="Pfam" id="PF02650">
    <property type="entry name" value="HTH_WhiA"/>
    <property type="match status" value="1"/>
</dbReference>
<feature type="domain" description="Sporulation regulator WhiA C-terminal" evidence="5">
    <location>
        <begin position="204"/>
        <end position="282"/>
    </location>
</feature>
<dbReference type="Proteomes" id="UP000620075">
    <property type="component" value="Unassembled WGS sequence"/>
</dbReference>
<dbReference type="Pfam" id="PF14527">
    <property type="entry name" value="LAGLIDADG_WhiA"/>
    <property type="match status" value="1"/>
</dbReference>
<dbReference type="AlphaFoldDB" id="A0A934NEK8"/>
<evidence type="ECO:0000259" key="6">
    <source>
        <dbReference type="Pfam" id="PF14527"/>
    </source>
</evidence>
<dbReference type="RefSeq" id="WP_338181848.1">
    <property type="nucleotide sequence ID" value="NZ_JAEKNQ010000057.1"/>
</dbReference>
<reference evidence="7 8" key="1">
    <citation type="submission" date="2020-10" db="EMBL/GenBank/DDBJ databases">
        <title>Ca. Dormibacterota MAGs.</title>
        <authorList>
            <person name="Montgomery K."/>
        </authorList>
    </citation>
    <scope>NUCLEOTIDE SEQUENCE [LARGE SCALE GENOMIC DNA]</scope>
    <source>
        <strain evidence="7">SC8811_S16_3</strain>
    </source>
</reference>
<evidence type="ECO:0000313" key="8">
    <source>
        <dbReference type="Proteomes" id="UP000620075"/>
    </source>
</evidence>
<dbReference type="Gene3D" id="3.10.28.10">
    <property type="entry name" value="Homing endonucleases"/>
    <property type="match status" value="1"/>
</dbReference>
<gene>
    <name evidence="4 7" type="primary">whiA</name>
    <name evidence="7" type="ORF">JF888_14390</name>
</gene>
<dbReference type="EMBL" id="JAEKNQ010000057">
    <property type="protein sequence ID" value="MBJ7604353.1"/>
    <property type="molecule type" value="Genomic_DNA"/>
</dbReference>
<evidence type="ECO:0000256" key="2">
    <source>
        <dbReference type="ARBA" id="ARBA00023125"/>
    </source>
</evidence>
<dbReference type="SUPFAM" id="SSF55608">
    <property type="entry name" value="Homing endonucleases"/>
    <property type="match status" value="1"/>
</dbReference>
<organism evidence="7 8">
    <name type="scientific">Candidatus Dormiibacter inghamiae</name>
    <dbReference type="NCBI Taxonomy" id="3127013"/>
    <lineage>
        <taxon>Bacteria</taxon>
        <taxon>Bacillati</taxon>
        <taxon>Candidatus Dormiibacterota</taxon>
        <taxon>Candidatus Dormibacteria</taxon>
        <taxon>Candidatus Dormibacterales</taxon>
        <taxon>Candidatus Dormibacteraceae</taxon>
        <taxon>Candidatus Dormiibacter</taxon>
    </lineage>
</organism>
<dbReference type="InterPro" id="IPR003802">
    <property type="entry name" value="Sporulation_regulator_WhiA"/>
</dbReference>
<sequence length="295" mass="31817">MSFAAEVKAELAGLTSARACCQLHELRGAFHSVNGDIDTAGRLARFPLLRNLLARRVVRLTRALGAAESRFQHHRTPHQTLYDVEAQLPTALVASLVALPGVPERACDRKALLRGFFLGCGSINAPSARYHLEFVPPSVAWAEAVQATLAELSVRSGVSTRGAQPLVYVKDGNGIVRTLSLLGASRSVMEFESLRIVREVRGLVNRKLNFETANLGKTVGSAVRQLAAIEQLERGGRLGGLPPALRDVARLRRGNPEAALAELAARLRVSKSAVNHRLRRLELEAAGASPSEPHS</sequence>
<dbReference type="HAMAP" id="MF_01420">
    <property type="entry name" value="HTH_type_WhiA"/>
    <property type="match status" value="1"/>
</dbReference>
<comment type="function">
    <text evidence="4">Involved in cell division and chromosome segregation.</text>
</comment>